<evidence type="ECO:0000256" key="5">
    <source>
        <dbReference type="SAM" id="Phobius"/>
    </source>
</evidence>
<organism evidence="7 8">
    <name type="scientific">Candidatus Liberibacter solanacearum</name>
    <dbReference type="NCBI Taxonomy" id="556287"/>
    <lineage>
        <taxon>Bacteria</taxon>
        <taxon>Pseudomonadati</taxon>
        <taxon>Pseudomonadota</taxon>
        <taxon>Alphaproteobacteria</taxon>
        <taxon>Hyphomicrobiales</taxon>
        <taxon>Rhizobiaceae</taxon>
        <taxon>Liberibacter</taxon>
    </lineage>
</organism>
<reference evidence="7 8" key="1">
    <citation type="journal article" date="2017" name="PLoS ONE">
        <title>Genomic sequence of 'Candidatus Liberibacter solanacearum' haplotype C and its comparison with haplotype A and B genomes.</title>
        <authorList>
            <person name="Wang J."/>
            <person name="Haapalainen M."/>
            <person name="Schott T."/>
            <person name="Thompson S.M."/>
            <person name="Smith G.R."/>
            <person name="Nissinen A.I."/>
            <person name="Pirhonen M."/>
        </authorList>
    </citation>
    <scope>NUCLEOTIDE SEQUENCE [LARGE SCALE GENOMIC DNA]</scope>
    <source>
        <strain evidence="7 8">FIN111</strain>
    </source>
</reference>
<keyword evidence="3 5" id="KW-1133">Transmembrane helix</keyword>
<evidence type="ECO:0000256" key="3">
    <source>
        <dbReference type="ARBA" id="ARBA00022989"/>
    </source>
</evidence>
<sequence length="129" mass="15295">MKKLIIFIINIFIIFLIDLLGFVLLMKYGVDSLWSRRFSMAIAFLTTWKPNRLFVFFKLRRRSFVETVRYGIVAFFSSILNYVIYVKLLITFPGIQPLLVVIVSTIPTMIFVFLLYFRLIVKGSYFIKK</sequence>
<gene>
    <name evidence="7" type="ORF">AYO25_02650</name>
</gene>
<evidence type="ECO:0000313" key="8">
    <source>
        <dbReference type="Proteomes" id="UP000189542"/>
    </source>
</evidence>
<evidence type="ECO:0000256" key="2">
    <source>
        <dbReference type="ARBA" id="ARBA00022692"/>
    </source>
</evidence>
<evidence type="ECO:0000313" key="7">
    <source>
        <dbReference type="EMBL" id="ONI59882.1"/>
    </source>
</evidence>
<comment type="subcellular location">
    <subcellularLocation>
        <location evidence="1">Membrane</location>
        <topology evidence="1">Multi-pass membrane protein</topology>
    </subcellularLocation>
</comment>
<dbReference type="AlphaFoldDB" id="A0A1V2N853"/>
<feature type="transmembrane region" description="Helical" evidence="5">
    <location>
        <begin position="7"/>
        <end position="26"/>
    </location>
</feature>
<evidence type="ECO:0000256" key="1">
    <source>
        <dbReference type="ARBA" id="ARBA00004141"/>
    </source>
</evidence>
<evidence type="ECO:0000259" key="6">
    <source>
        <dbReference type="Pfam" id="PF04138"/>
    </source>
</evidence>
<dbReference type="GO" id="GO:0016020">
    <property type="term" value="C:membrane"/>
    <property type="evidence" value="ECO:0007669"/>
    <property type="project" value="UniProtKB-SubCell"/>
</dbReference>
<dbReference type="GO" id="GO:0000271">
    <property type="term" value="P:polysaccharide biosynthetic process"/>
    <property type="evidence" value="ECO:0007669"/>
    <property type="project" value="InterPro"/>
</dbReference>
<dbReference type="Proteomes" id="UP000189542">
    <property type="component" value="Unassembled WGS sequence"/>
</dbReference>
<dbReference type="RefSeq" id="WP_076969388.1">
    <property type="nucleotide sequence ID" value="NZ_LVWB01000009.1"/>
</dbReference>
<dbReference type="EMBL" id="LVWB01000009">
    <property type="protein sequence ID" value="ONI59882.1"/>
    <property type="molecule type" value="Genomic_DNA"/>
</dbReference>
<accession>A0A1V2N853</accession>
<feature type="transmembrane region" description="Helical" evidence="5">
    <location>
        <begin position="69"/>
        <end position="92"/>
    </location>
</feature>
<feature type="transmembrane region" description="Helical" evidence="5">
    <location>
        <begin position="98"/>
        <end position="121"/>
    </location>
</feature>
<name>A0A1V2N853_9HYPH</name>
<feature type="domain" description="GtrA/DPMS transmembrane" evidence="6">
    <location>
        <begin position="15"/>
        <end position="118"/>
    </location>
</feature>
<comment type="caution">
    <text evidence="7">The sequence shown here is derived from an EMBL/GenBank/DDBJ whole genome shotgun (WGS) entry which is preliminary data.</text>
</comment>
<keyword evidence="4 5" id="KW-0472">Membrane</keyword>
<dbReference type="OrthoDB" id="8273618at2"/>
<keyword evidence="2 5" id="KW-0812">Transmembrane</keyword>
<evidence type="ECO:0000256" key="4">
    <source>
        <dbReference type="ARBA" id="ARBA00023136"/>
    </source>
</evidence>
<dbReference type="InterPro" id="IPR007267">
    <property type="entry name" value="GtrA_DPMS_TM"/>
</dbReference>
<dbReference type="Pfam" id="PF04138">
    <property type="entry name" value="GtrA_DPMS_TM"/>
    <property type="match status" value="1"/>
</dbReference>
<proteinExistence type="predicted"/>
<protein>
    <recommendedName>
        <fullName evidence="6">GtrA/DPMS transmembrane domain-containing protein</fullName>
    </recommendedName>
</protein>